<evidence type="ECO:0000313" key="3">
    <source>
        <dbReference type="Proteomes" id="UP000316270"/>
    </source>
</evidence>
<evidence type="ECO:0000313" key="2">
    <source>
        <dbReference type="EMBL" id="QDS77162.1"/>
    </source>
</evidence>
<keyword evidence="3" id="KW-1185">Reference proteome</keyword>
<keyword evidence="1" id="KW-0812">Transmembrane</keyword>
<proteinExistence type="predicted"/>
<sequence>MVTVTSILDSTASMVEEMPSYAATQRMREHNLRAFARCYDNCRDECQQEIDGIMSIQDQWDCAQKLLQTTASIPITTSLVDANSSISTSDLGGARMSPEISKSDPGTILITATSHAVTVFADDAHRSGTSSPLLRQPGALAGLFLGCTAGMALLIFGVIILVLKRRARRRLEALGAGSNASGEVIMLEVGAGGQISRKGTSCGGDALGDFKSFGRNGFGDGRDGVEMVGHADEDVTEYDNTRENVYR</sequence>
<gene>
    <name evidence="2" type="ORF">FKW77_001646</name>
</gene>
<keyword evidence="1" id="KW-1133">Transmembrane helix</keyword>
<dbReference type="Proteomes" id="UP000316270">
    <property type="component" value="Chromosome 17"/>
</dbReference>
<protein>
    <submittedName>
        <fullName evidence="2">Uncharacterized protein</fullName>
    </submittedName>
</protein>
<reference evidence="2 3" key="1">
    <citation type="submission" date="2019-07" db="EMBL/GenBank/DDBJ databases">
        <title>Finished genome of Venturia effusa.</title>
        <authorList>
            <person name="Young C.A."/>
            <person name="Cox M.P."/>
            <person name="Ganley A.R.D."/>
            <person name="David W.J."/>
        </authorList>
    </citation>
    <scope>NUCLEOTIDE SEQUENCE [LARGE SCALE GENOMIC DNA]</scope>
    <source>
        <strain evidence="3">albino</strain>
    </source>
</reference>
<organism evidence="2 3">
    <name type="scientific">Venturia effusa</name>
    <dbReference type="NCBI Taxonomy" id="50376"/>
    <lineage>
        <taxon>Eukaryota</taxon>
        <taxon>Fungi</taxon>
        <taxon>Dikarya</taxon>
        <taxon>Ascomycota</taxon>
        <taxon>Pezizomycotina</taxon>
        <taxon>Dothideomycetes</taxon>
        <taxon>Pleosporomycetidae</taxon>
        <taxon>Venturiales</taxon>
        <taxon>Venturiaceae</taxon>
        <taxon>Venturia</taxon>
    </lineage>
</organism>
<dbReference type="EMBL" id="CP042201">
    <property type="protein sequence ID" value="QDS77162.1"/>
    <property type="molecule type" value="Genomic_DNA"/>
</dbReference>
<dbReference type="OrthoDB" id="10514283at2759"/>
<dbReference type="AlphaFoldDB" id="A0A517LNF0"/>
<keyword evidence="1" id="KW-0472">Membrane</keyword>
<feature type="transmembrane region" description="Helical" evidence="1">
    <location>
        <begin position="139"/>
        <end position="163"/>
    </location>
</feature>
<name>A0A517LNF0_9PEZI</name>
<accession>A0A517LNF0</accession>
<evidence type="ECO:0000256" key="1">
    <source>
        <dbReference type="SAM" id="Phobius"/>
    </source>
</evidence>